<proteinExistence type="predicted"/>
<organism evidence="2 3">
    <name type="scientific">Galdieria yellowstonensis</name>
    <dbReference type="NCBI Taxonomy" id="3028027"/>
    <lineage>
        <taxon>Eukaryota</taxon>
        <taxon>Rhodophyta</taxon>
        <taxon>Bangiophyceae</taxon>
        <taxon>Galdieriales</taxon>
        <taxon>Galdieriaceae</taxon>
        <taxon>Galdieria</taxon>
    </lineage>
</organism>
<dbReference type="Proteomes" id="UP001300502">
    <property type="component" value="Unassembled WGS sequence"/>
</dbReference>
<reference evidence="2 3" key="1">
    <citation type="submission" date="2022-07" db="EMBL/GenBank/DDBJ databases">
        <title>Genome-wide signatures of adaptation to extreme environments.</title>
        <authorList>
            <person name="Cho C.H."/>
            <person name="Yoon H.S."/>
        </authorList>
    </citation>
    <scope>NUCLEOTIDE SEQUENCE [LARGE SCALE GENOMIC DNA]</scope>
    <source>
        <strain evidence="2 3">108.79 E11</strain>
    </source>
</reference>
<feature type="compositionally biased region" description="Low complexity" evidence="1">
    <location>
        <begin position="237"/>
        <end position="246"/>
    </location>
</feature>
<feature type="region of interest" description="Disordered" evidence="1">
    <location>
        <begin position="237"/>
        <end position="262"/>
    </location>
</feature>
<dbReference type="AlphaFoldDB" id="A0AAV9I7I7"/>
<gene>
    <name evidence="2" type="ORF">GAYE_PCTG44G1098</name>
</gene>
<dbReference type="EMBL" id="JANCYU010000012">
    <property type="protein sequence ID" value="KAK4523206.1"/>
    <property type="molecule type" value="Genomic_DNA"/>
</dbReference>
<accession>A0AAV9I7I7</accession>
<protein>
    <submittedName>
        <fullName evidence="2">Uncharacterized protein</fullName>
    </submittedName>
</protein>
<evidence type="ECO:0000256" key="1">
    <source>
        <dbReference type="SAM" id="MobiDB-lite"/>
    </source>
</evidence>
<evidence type="ECO:0000313" key="2">
    <source>
        <dbReference type="EMBL" id="KAK4523206.1"/>
    </source>
</evidence>
<sequence>MALERRWQAWEGKDGFSPFSTVSYVSIFLTKRPPTIINSTRYCSQRVVVVVIHPCRRHYSHRRLVLLPWRRGCGYRPCDPTRNKTRPLRIERLVSHHLWTSQPWLCCAFTAKYKNQYDGGGLRHSSVIQNNTPSVSLKKDAAVVVPRSLHRTRKPRGYWQDYSNVRREIIQYIQQRDGIAVSDENNNNLCHYRMPSADELRRNGYYALVLAIHKHHGGFHRLASTIGLYSSRRSSSSPLPHVSSTSALSPCDASSQRKTPNKRQRYYWHPIDNLQKELVAFMQQNGIQHLPSSTLLTAAKRWDLMSAIRLHGGIYKVSRKTHLALSKNTPRPRGYWSNMKYLKKELKELMRHSCLSSMPTLSQLKKMQRQDLIEAIRKHGGIQLVASKLGIYRQSKRKPKGYWSNFAVLRGELSVFLRRYGTPGVMPLGHELRRHRRGDLCYAIQLHGGFSVVAGKLHLNWIGPLSFWKNRDNLRKRLFADMEKWGYHGMPTLNDLAMRGRVDLIFGIRYHQGFPAVAKAFGLELTIPSRPRLYWNDPENVVTELKELIALLSNEENKYMPSNETLYQLGRGDLADAIRDTKGWVYYAKRLLLPPRCRCVASSKLWKDIGFVRRQLQRYLAHRGLAPQQVVSLEELYRDGRGDLAFAIMKYHQGATKLAQRLKWKAPHKRPLPAAYYRYWSNLVKQLFLWVDQYSIPGLMPSKKQLFETGYRDLVFVIYRHGGFHKVACRLGWIIVEDNPHWLTQWLASQAGYSMLRKPRRMKPFAKWMSFPDG</sequence>
<name>A0AAV9I7I7_9RHOD</name>
<evidence type="ECO:0000313" key="3">
    <source>
        <dbReference type="Proteomes" id="UP001300502"/>
    </source>
</evidence>
<comment type="caution">
    <text evidence="2">The sequence shown here is derived from an EMBL/GenBank/DDBJ whole genome shotgun (WGS) entry which is preliminary data.</text>
</comment>
<keyword evidence="3" id="KW-1185">Reference proteome</keyword>